<dbReference type="Pfam" id="PF02482">
    <property type="entry name" value="Ribosomal_S30AE"/>
    <property type="match status" value="1"/>
</dbReference>
<organism evidence="1 2">
    <name type="scientific">Petrimonas mucosa</name>
    <dbReference type="NCBI Taxonomy" id="1642646"/>
    <lineage>
        <taxon>Bacteria</taxon>
        <taxon>Pseudomonadati</taxon>
        <taxon>Bacteroidota</taxon>
        <taxon>Bacteroidia</taxon>
        <taxon>Bacteroidales</taxon>
        <taxon>Dysgonomonadaceae</taxon>
        <taxon>Petrimonas</taxon>
    </lineage>
</organism>
<dbReference type="InterPro" id="IPR036567">
    <property type="entry name" value="RHF-like"/>
</dbReference>
<evidence type="ECO:0000313" key="2">
    <source>
        <dbReference type="Proteomes" id="UP000178485"/>
    </source>
</evidence>
<dbReference type="RefSeq" id="WP_071137550.1">
    <property type="nucleotide sequence ID" value="NZ_DUQN01000007.1"/>
</dbReference>
<dbReference type="EMBL" id="LT608328">
    <property type="protein sequence ID" value="SCM59230.1"/>
    <property type="molecule type" value="Genomic_DNA"/>
</dbReference>
<name>A0A1G4G9K2_9BACT</name>
<dbReference type="KEGG" id="pmuc:ING2E5A_2428"/>
<dbReference type="Proteomes" id="UP000178485">
    <property type="component" value="Chromosome i"/>
</dbReference>
<dbReference type="AlphaFoldDB" id="A0A1G4G9K2"/>
<reference evidence="1 2" key="1">
    <citation type="submission" date="2016-08" db="EMBL/GenBank/DDBJ databases">
        <authorList>
            <person name="Seilhamer J.J."/>
        </authorList>
    </citation>
    <scope>NUCLEOTIDE SEQUENCE [LARGE SCALE GENOMIC DNA]</scope>
    <source>
        <strain evidence="1">ING2-E5A</strain>
    </source>
</reference>
<accession>A0A1G4G9K2</accession>
<evidence type="ECO:0000313" key="1">
    <source>
        <dbReference type="EMBL" id="SCM59230.1"/>
    </source>
</evidence>
<protein>
    <submittedName>
        <fullName evidence="1">Ribosome hibernation promoting factor</fullName>
    </submittedName>
</protein>
<dbReference type="CDD" id="cd00552">
    <property type="entry name" value="RaiA"/>
    <property type="match status" value="1"/>
</dbReference>
<dbReference type="NCBIfam" id="TIGR00741">
    <property type="entry name" value="yfiA"/>
    <property type="match status" value="1"/>
</dbReference>
<dbReference type="InterPro" id="IPR003489">
    <property type="entry name" value="RHF/RaiA"/>
</dbReference>
<gene>
    <name evidence="1" type="primary">hpf</name>
    <name evidence="1" type="ORF">ING2E5A_2428</name>
</gene>
<dbReference type="Gene3D" id="3.30.160.100">
    <property type="entry name" value="Ribosome hibernation promotion factor-like"/>
    <property type="match status" value="1"/>
</dbReference>
<dbReference type="SUPFAM" id="SSF69754">
    <property type="entry name" value="Ribosome binding protein Y (YfiA homologue)"/>
    <property type="match status" value="1"/>
</dbReference>
<keyword evidence="2" id="KW-1185">Reference proteome</keyword>
<sequence length="98" mass="11272">MELRIQSVNFDATEQLKAFTEKKIKKLERFNDSIIQTEVLLKVIKPETAKNKEASVKMNLRNGEAFASKVADTFEEAIDLCAEALEKQILKTKEKKER</sequence>
<proteinExistence type="predicted"/>
<dbReference type="STRING" id="1642646.ING2E5A_2428"/>